<dbReference type="Proteomes" id="UP000813463">
    <property type="component" value="Chromosome 5"/>
</dbReference>
<protein>
    <recommendedName>
        <fullName evidence="1">DUF7811 domain-containing protein</fullName>
    </recommendedName>
</protein>
<evidence type="ECO:0000313" key="2">
    <source>
        <dbReference type="Proteomes" id="UP000813463"/>
    </source>
</evidence>
<evidence type="ECO:0000259" key="1">
    <source>
        <dbReference type="Pfam" id="PF25103"/>
    </source>
</evidence>
<dbReference type="GeneID" id="110786943"/>
<feature type="domain" description="DUF7811" evidence="1">
    <location>
        <begin position="129"/>
        <end position="248"/>
    </location>
</feature>
<accession>A0A9R0IFL3</accession>
<proteinExistence type="predicted"/>
<dbReference type="KEGG" id="soe:110786943"/>
<dbReference type="PANTHER" id="PTHR36739:SF1">
    <property type="entry name" value="D-TAGATOSE-1,6-BISPHOSPHATE ALDOLASE SUBUNIT"/>
    <property type="match status" value="1"/>
</dbReference>
<evidence type="ECO:0000313" key="3">
    <source>
        <dbReference type="RefSeq" id="XP_021847219.2"/>
    </source>
</evidence>
<dbReference type="PANTHER" id="PTHR36739">
    <property type="entry name" value="D-TAGATOSE-1,6-BISPHOSPHATE ALDOLASE SUBUNIT"/>
    <property type="match status" value="1"/>
</dbReference>
<dbReference type="InterPro" id="IPR056713">
    <property type="entry name" value="DUF7811"/>
</dbReference>
<keyword evidence="2" id="KW-1185">Reference proteome</keyword>
<dbReference type="Pfam" id="PF25103">
    <property type="entry name" value="DUF7811"/>
    <property type="match status" value="1"/>
</dbReference>
<reference evidence="3" key="2">
    <citation type="submission" date="2025-08" db="UniProtKB">
        <authorList>
            <consortium name="RefSeq"/>
        </authorList>
    </citation>
    <scope>IDENTIFICATION</scope>
    <source>
        <tissue evidence="3">Leaf</tissue>
    </source>
</reference>
<gene>
    <name evidence="3" type="primary">LOC110786943</name>
</gene>
<reference evidence="2" key="1">
    <citation type="journal article" date="2021" name="Nat. Commun.">
        <title>Genomic analyses provide insights into spinach domestication and the genetic basis of agronomic traits.</title>
        <authorList>
            <person name="Cai X."/>
            <person name="Sun X."/>
            <person name="Xu C."/>
            <person name="Sun H."/>
            <person name="Wang X."/>
            <person name="Ge C."/>
            <person name="Zhang Z."/>
            <person name="Wang Q."/>
            <person name="Fei Z."/>
            <person name="Jiao C."/>
            <person name="Wang Q."/>
        </authorList>
    </citation>
    <scope>NUCLEOTIDE SEQUENCE [LARGE SCALE GENOMIC DNA]</scope>
    <source>
        <strain evidence="2">cv. Varoflay</strain>
    </source>
</reference>
<dbReference type="RefSeq" id="XP_021847219.2">
    <property type="nucleotide sequence ID" value="XM_021991527.2"/>
</dbReference>
<dbReference type="AlphaFoldDB" id="A0A9R0IFL3"/>
<organism evidence="2 3">
    <name type="scientific">Spinacia oleracea</name>
    <name type="common">Spinach</name>
    <dbReference type="NCBI Taxonomy" id="3562"/>
    <lineage>
        <taxon>Eukaryota</taxon>
        <taxon>Viridiplantae</taxon>
        <taxon>Streptophyta</taxon>
        <taxon>Embryophyta</taxon>
        <taxon>Tracheophyta</taxon>
        <taxon>Spermatophyta</taxon>
        <taxon>Magnoliopsida</taxon>
        <taxon>eudicotyledons</taxon>
        <taxon>Gunneridae</taxon>
        <taxon>Pentapetalae</taxon>
        <taxon>Caryophyllales</taxon>
        <taxon>Chenopodiaceae</taxon>
        <taxon>Chenopodioideae</taxon>
        <taxon>Anserineae</taxon>
        <taxon>Spinacia</taxon>
    </lineage>
</organism>
<name>A0A9R0IFL3_SPIOL</name>
<sequence length="248" mass="27422">MAETSALYFISTGSSLLSISRSFRNIPPFSSSSTLSPITRFTTNIRPQSFSSRFFRFTVKASSDDQFGFDHGSYPWDPQSLDSDSGIQWVREDTITMFTADGLVQLGGSLVPRRISPSEKKQGKVKNPPKYQRFQESDYMDPNQSLCLGALFDIAATNGLDMGRRLYIVGFCRSVEMLSDVIEDSVLEQGGEVVVAEKATKGGLQEKLSMTVAVPLLWGVPPASDTLHLAVRSGGGIVQKVFRQWHFM</sequence>